<evidence type="ECO:0000313" key="13">
    <source>
        <dbReference type="Proteomes" id="UP000240042"/>
    </source>
</evidence>
<evidence type="ECO:0000256" key="5">
    <source>
        <dbReference type="ARBA" id="ARBA00022917"/>
    </source>
</evidence>
<dbReference type="InterPro" id="IPR015760">
    <property type="entry name" value="TIF_IF2"/>
</dbReference>
<feature type="binding site" evidence="8">
    <location>
        <begin position="289"/>
        <end position="293"/>
    </location>
    <ligand>
        <name>GTP</name>
        <dbReference type="ChEBI" id="CHEBI:37565"/>
    </ligand>
</feature>
<evidence type="ECO:0000256" key="2">
    <source>
        <dbReference type="ARBA" id="ARBA00020675"/>
    </source>
</evidence>
<comment type="similarity">
    <text evidence="1 8 9">Belongs to the TRAFAC class translation factor GTPase superfamily. Classic translation factor GTPase family. IF-2 subfamily.</text>
</comment>
<accession>A0A1I1DSA4</accession>
<dbReference type="FunFam" id="2.40.30.10:FF:000054">
    <property type="entry name" value="Translation initiation factor IF-2"/>
    <property type="match status" value="1"/>
</dbReference>
<dbReference type="InterPro" id="IPR027417">
    <property type="entry name" value="P-loop_NTPase"/>
</dbReference>
<dbReference type="InterPro" id="IPR023115">
    <property type="entry name" value="TIF_IF2_dom3"/>
</dbReference>
<dbReference type="InterPro" id="IPR053905">
    <property type="entry name" value="EF-G-like_DII"/>
</dbReference>
<protein>
    <recommendedName>
        <fullName evidence="2 8">Translation initiation factor IF-2</fullName>
    </recommendedName>
</protein>
<dbReference type="InterPro" id="IPR009000">
    <property type="entry name" value="Transl_B-barrel_sf"/>
</dbReference>
<feature type="binding site" evidence="8">
    <location>
        <begin position="343"/>
        <end position="346"/>
    </location>
    <ligand>
        <name>GTP</name>
        <dbReference type="ChEBI" id="CHEBI:37565"/>
    </ligand>
</feature>
<dbReference type="InterPro" id="IPR006847">
    <property type="entry name" value="IF2_N"/>
</dbReference>
<dbReference type="FunFam" id="3.40.50.300:FF:000019">
    <property type="entry name" value="Translation initiation factor IF-2"/>
    <property type="match status" value="1"/>
</dbReference>
<dbReference type="CDD" id="cd03692">
    <property type="entry name" value="mtIF2_IVc"/>
    <property type="match status" value="1"/>
</dbReference>
<dbReference type="Pfam" id="PF00009">
    <property type="entry name" value="GTP_EFTU"/>
    <property type="match status" value="1"/>
</dbReference>
<evidence type="ECO:0000256" key="7">
    <source>
        <dbReference type="ARBA" id="ARBA00025162"/>
    </source>
</evidence>
<evidence type="ECO:0000256" key="10">
    <source>
        <dbReference type="SAM" id="MobiDB-lite"/>
    </source>
</evidence>
<proteinExistence type="inferred from homology"/>
<dbReference type="SUPFAM" id="SSF52540">
    <property type="entry name" value="P-loop containing nucleoside triphosphate hydrolases"/>
    <property type="match status" value="1"/>
</dbReference>
<dbReference type="RefSeq" id="WP_092318754.1">
    <property type="nucleotide sequence ID" value="NZ_FOKY01000003.1"/>
</dbReference>
<feature type="compositionally biased region" description="Basic and acidic residues" evidence="10">
    <location>
        <begin position="19"/>
        <end position="28"/>
    </location>
</feature>
<dbReference type="Pfam" id="PF04760">
    <property type="entry name" value="IF2_N"/>
    <property type="match status" value="1"/>
</dbReference>
<dbReference type="Gene3D" id="3.40.50.10050">
    <property type="entry name" value="Translation initiation factor IF- 2, domain 3"/>
    <property type="match status" value="1"/>
</dbReference>
<reference evidence="13" key="1">
    <citation type="submission" date="2016-10" db="EMBL/GenBank/DDBJ databases">
        <authorList>
            <person name="Varghese N."/>
            <person name="Submissions S."/>
        </authorList>
    </citation>
    <scope>NUCLEOTIDE SEQUENCE [LARGE SCALE GENOMIC DNA]</scope>
    <source>
        <strain evidence="13">ATCC 43811</strain>
    </source>
</reference>
<dbReference type="CDD" id="cd03702">
    <property type="entry name" value="IF2_mtIF2_II"/>
    <property type="match status" value="1"/>
</dbReference>
<dbReference type="NCBIfam" id="TIGR00231">
    <property type="entry name" value="small_GTP"/>
    <property type="match status" value="1"/>
</dbReference>
<keyword evidence="5 8" id="KW-0648">Protein biosynthesis</keyword>
<dbReference type="GO" id="GO:0005829">
    <property type="term" value="C:cytosol"/>
    <property type="evidence" value="ECO:0007669"/>
    <property type="project" value="TreeGrafter"/>
</dbReference>
<feature type="domain" description="Tr-type G" evidence="11">
    <location>
        <begin position="234"/>
        <end position="403"/>
    </location>
</feature>
<dbReference type="InterPro" id="IPR000795">
    <property type="entry name" value="T_Tr_GTP-bd_dom"/>
</dbReference>
<dbReference type="Pfam" id="PF11987">
    <property type="entry name" value="IF-2"/>
    <property type="match status" value="1"/>
</dbReference>
<dbReference type="Gene3D" id="2.40.30.10">
    <property type="entry name" value="Translation factors"/>
    <property type="match status" value="2"/>
</dbReference>
<dbReference type="GO" id="GO:0003743">
    <property type="term" value="F:translation initiation factor activity"/>
    <property type="evidence" value="ECO:0007669"/>
    <property type="project" value="UniProtKB-UniRule"/>
</dbReference>
<dbReference type="InterPro" id="IPR005225">
    <property type="entry name" value="Small_GTP-bd"/>
</dbReference>
<organism evidence="12 13">
    <name type="scientific">Brevinema andersonii</name>
    <dbReference type="NCBI Taxonomy" id="34097"/>
    <lineage>
        <taxon>Bacteria</taxon>
        <taxon>Pseudomonadati</taxon>
        <taxon>Spirochaetota</taxon>
        <taxon>Spirochaetia</taxon>
        <taxon>Brevinematales</taxon>
        <taxon>Brevinemataceae</taxon>
        <taxon>Brevinema</taxon>
    </lineage>
</organism>
<dbReference type="FunFam" id="2.40.30.10:FF:000008">
    <property type="entry name" value="Translation initiation factor IF-2"/>
    <property type="match status" value="1"/>
</dbReference>
<dbReference type="NCBIfam" id="TIGR00487">
    <property type="entry name" value="IF-2"/>
    <property type="match status" value="1"/>
</dbReference>
<keyword evidence="4 8" id="KW-0547">Nucleotide-binding</keyword>
<feature type="binding site" evidence="8">
    <location>
        <begin position="243"/>
        <end position="250"/>
    </location>
    <ligand>
        <name>GTP</name>
        <dbReference type="ChEBI" id="CHEBI:37565"/>
    </ligand>
</feature>
<comment type="subcellular location">
    <subcellularLocation>
        <location evidence="8">Cytoplasm</location>
    </subcellularLocation>
</comment>
<dbReference type="Proteomes" id="UP000240042">
    <property type="component" value="Unassembled WGS sequence"/>
</dbReference>
<keyword evidence="13" id="KW-1185">Reference proteome</keyword>
<evidence type="ECO:0000256" key="9">
    <source>
        <dbReference type="RuleBase" id="RU000644"/>
    </source>
</evidence>
<evidence type="ECO:0000256" key="1">
    <source>
        <dbReference type="ARBA" id="ARBA00007733"/>
    </source>
</evidence>
<dbReference type="GO" id="GO:0005525">
    <property type="term" value="F:GTP binding"/>
    <property type="evidence" value="ECO:0007669"/>
    <property type="project" value="UniProtKB-KW"/>
</dbReference>
<keyword evidence="3 8" id="KW-0396">Initiation factor</keyword>
<evidence type="ECO:0000256" key="8">
    <source>
        <dbReference type="HAMAP-Rule" id="MF_00100"/>
    </source>
</evidence>
<dbReference type="AlphaFoldDB" id="A0A1I1DSA4"/>
<evidence type="ECO:0000256" key="4">
    <source>
        <dbReference type="ARBA" id="ARBA00022741"/>
    </source>
</evidence>
<feature type="region of interest" description="G-domain" evidence="8">
    <location>
        <begin position="237"/>
        <end position="385"/>
    </location>
</feature>
<dbReference type="GO" id="GO:0003924">
    <property type="term" value="F:GTPase activity"/>
    <property type="evidence" value="ECO:0007669"/>
    <property type="project" value="UniProtKB-UniRule"/>
</dbReference>
<gene>
    <name evidence="8" type="primary">infB</name>
    <name evidence="12" type="ORF">SAMN02745150_00740</name>
</gene>
<dbReference type="InterPro" id="IPR036925">
    <property type="entry name" value="TIF_IF2_dom3_sf"/>
</dbReference>
<name>A0A1I1DSA4_BREAD</name>
<dbReference type="STRING" id="34097.SAMN02745150_00740"/>
<keyword evidence="6 8" id="KW-0342">GTP-binding</keyword>
<dbReference type="HAMAP" id="MF_00100_B">
    <property type="entry name" value="IF_2_B"/>
    <property type="match status" value="1"/>
</dbReference>
<evidence type="ECO:0000313" key="12">
    <source>
        <dbReference type="EMBL" id="SFB77272.1"/>
    </source>
</evidence>
<dbReference type="CDD" id="cd01887">
    <property type="entry name" value="IF2_eIF5B"/>
    <property type="match status" value="1"/>
</dbReference>
<dbReference type="Pfam" id="PF22042">
    <property type="entry name" value="EF-G_D2"/>
    <property type="match status" value="1"/>
</dbReference>
<keyword evidence="8" id="KW-0963">Cytoplasm</keyword>
<feature type="compositionally biased region" description="Polar residues" evidence="10">
    <location>
        <begin position="29"/>
        <end position="49"/>
    </location>
</feature>
<dbReference type="FunFam" id="3.40.50.10050:FF:000001">
    <property type="entry name" value="Translation initiation factor IF-2"/>
    <property type="match status" value="1"/>
</dbReference>
<dbReference type="PANTHER" id="PTHR43381">
    <property type="entry name" value="TRANSLATION INITIATION FACTOR IF-2-RELATED"/>
    <property type="match status" value="1"/>
</dbReference>
<dbReference type="InterPro" id="IPR000178">
    <property type="entry name" value="TF_IF2_bacterial-like"/>
</dbReference>
<evidence type="ECO:0000259" key="11">
    <source>
        <dbReference type="PROSITE" id="PS51722"/>
    </source>
</evidence>
<dbReference type="InterPro" id="IPR044145">
    <property type="entry name" value="IF2_II"/>
</dbReference>
<evidence type="ECO:0000256" key="6">
    <source>
        <dbReference type="ARBA" id="ARBA00023134"/>
    </source>
</evidence>
<feature type="compositionally biased region" description="Basic and acidic residues" evidence="10">
    <location>
        <begin position="66"/>
        <end position="96"/>
    </location>
</feature>
<dbReference type="EMBL" id="FOKY01000003">
    <property type="protein sequence ID" value="SFB77272.1"/>
    <property type="molecule type" value="Genomic_DNA"/>
</dbReference>
<comment type="function">
    <text evidence="7 8 9">One of the essential components for the initiation of protein synthesis. Protects formylmethionyl-tRNA from spontaneous hydrolysis and promotes its binding to the 30S ribosomal subunits. Also involved in the hydrolysis of GTP during the formation of the 70S ribosomal complex.</text>
</comment>
<dbReference type="Gene3D" id="3.40.50.300">
    <property type="entry name" value="P-loop containing nucleotide triphosphate hydrolases"/>
    <property type="match status" value="1"/>
</dbReference>
<dbReference type="OrthoDB" id="9811804at2"/>
<dbReference type="SUPFAM" id="SSF50447">
    <property type="entry name" value="Translation proteins"/>
    <property type="match status" value="2"/>
</dbReference>
<dbReference type="PANTHER" id="PTHR43381:SF5">
    <property type="entry name" value="TR-TYPE G DOMAIN-CONTAINING PROTEIN"/>
    <property type="match status" value="1"/>
</dbReference>
<feature type="region of interest" description="Disordered" evidence="10">
    <location>
        <begin position="19"/>
        <end position="120"/>
    </location>
</feature>
<dbReference type="SUPFAM" id="SSF52156">
    <property type="entry name" value="Initiation factor IF2/eIF5b, domain 3"/>
    <property type="match status" value="1"/>
</dbReference>
<sequence length="747" mass="82947">MSKEEIKKKVLKLKIKSKSVAEDIKKNNQDISSNTDLTSAPKITNTQGVRKNHLEKSNNRPYPHRKPNEKISHNKTSSDKPQSRQTSEFRKNERRTAFTPAPSINSKTTTHRREIHYKDKHVFDRNNKKLQEDIALTKLQPPNKKKKGEAVIPEEITIGPIVKLSDLARKMNLKSAELISTLFKLGQKATINDDLDADTAILLADEFNCRVIVKDEHEEVQIKIEEDKLEDTAIRPPIVTIMGHVDHGKTKLLDTIRKTNVIAHESGGITQHIGAYSVSIPQGKLSFLDTPGHAAFTAMRARGAEITDIVVLVVSAEEGPKPQTLEAISHAKSAKVPIIVAINKMDLPNANPEKIKQMLVEHGLLPEEWGGDTMFLPVSAMTGEGIPELLEAILLQAEIMELKANPNRTGIGYVIESKMDIGRGAVATVMIKNGTVKIGDSFVSGTTFGRIRAMFDDKGNKITAAGPSTPIEIMGYNSLPDAGDDFHIMSNEDEARSLAERRSILKRNEDIVRQRKATMFNAMEKIQNPNLKEYKVVIKADVNGSLEAILYSLSKLKNTEVKVTVVHSGIGAVGDNDIMLAQTLVDSSANSAAILAFRVRVDSVAKTRAENANIPIRRFNVIYDLVEHVHSVIEGMLDPDISETKIGEAEIKAIIKISNVGKIAGSIVTEGFLRKNNTVRIYRDGIQIWSGKFKTLRRFKDDVNEVEQGFECGISFENYEDFKVGDIIETYNIETKERKFEASNSVS</sequence>
<dbReference type="PROSITE" id="PS51722">
    <property type="entry name" value="G_TR_2"/>
    <property type="match status" value="1"/>
</dbReference>
<evidence type="ECO:0000256" key="3">
    <source>
        <dbReference type="ARBA" id="ARBA00022540"/>
    </source>
</evidence>